<name>A0A2H9ZZP7_9ASPA</name>
<evidence type="ECO:0000313" key="8">
    <source>
        <dbReference type="Proteomes" id="UP000236161"/>
    </source>
</evidence>
<reference evidence="7 8" key="1">
    <citation type="journal article" date="2017" name="Nature">
        <title>The Apostasia genome and the evolution of orchids.</title>
        <authorList>
            <person name="Zhang G.Q."/>
            <person name="Liu K.W."/>
            <person name="Li Z."/>
            <person name="Lohaus R."/>
            <person name="Hsiao Y.Y."/>
            <person name="Niu S.C."/>
            <person name="Wang J.Y."/>
            <person name="Lin Y.C."/>
            <person name="Xu Q."/>
            <person name="Chen L.J."/>
            <person name="Yoshida K."/>
            <person name="Fujiwara S."/>
            <person name="Wang Z.W."/>
            <person name="Zhang Y.Q."/>
            <person name="Mitsuda N."/>
            <person name="Wang M."/>
            <person name="Liu G.H."/>
            <person name="Pecoraro L."/>
            <person name="Huang H.X."/>
            <person name="Xiao X.J."/>
            <person name="Lin M."/>
            <person name="Wu X.Y."/>
            <person name="Wu W.L."/>
            <person name="Chen Y.Y."/>
            <person name="Chang S.B."/>
            <person name="Sakamoto S."/>
            <person name="Ohme-Takagi M."/>
            <person name="Yagi M."/>
            <person name="Zeng S.J."/>
            <person name="Shen C.Y."/>
            <person name="Yeh C.M."/>
            <person name="Luo Y.B."/>
            <person name="Tsai W.C."/>
            <person name="Van de Peer Y."/>
            <person name="Liu Z.J."/>
        </authorList>
    </citation>
    <scope>NUCLEOTIDE SEQUENCE [LARGE SCALE GENOMIC DNA]</scope>
    <source>
        <strain evidence="8">cv. Shenzhen</strain>
        <tissue evidence="7">Stem</tissue>
    </source>
</reference>
<dbReference type="STRING" id="1088818.A0A2H9ZZP7"/>
<dbReference type="InterPro" id="IPR057733">
    <property type="entry name" value="UBE2O-like_SH3-B"/>
</dbReference>
<evidence type="ECO:0000259" key="6">
    <source>
        <dbReference type="Pfam" id="PF23046"/>
    </source>
</evidence>
<dbReference type="AlphaFoldDB" id="A0A2H9ZZP7"/>
<organism evidence="7 8">
    <name type="scientific">Apostasia shenzhenica</name>
    <dbReference type="NCBI Taxonomy" id="1088818"/>
    <lineage>
        <taxon>Eukaryota</taxon>
        <taxon>Viridiplantae</taxon>
        <taxon>Streptophyta</taxon>
        <taxon>Embryophyta</taxon>
        <taxon>Tracheophyta</taxon>
        <taxon>Spermatophyta</taxon>
        <taxon>Magnoliopsida</taxon>
        <taxon>Liliopsida</taxon>
        <taxon>Asparagales</taxon>
        <taxon>Orchidaceae</taxon>
        <taxon>Apostasioideae</taxon>
        <taxon>Apostasia</taxon>
    </lineage>
</organism>
<dbReference type="InterPro" id="IPR057735">
    <property type="entry name" value="UBE2O-like_tSH3-B"/>
</dbReference>
<dbReference type="GO" id="GO:0061631">
    <property type="term" value="F:ubiquitin conjugating enzyme activity"/>
    <property type="evidence" value="ECO:0007669"/>
    <property type="project" value="TreeGrafter"/>
</dbReference>
<dbReference type="Pfam" id="PF23046">
    <property type="entry name" value="tSH3-B_UBE2O"/>
    <property type="match status" value="1"/>
</dbReference>
<dbReference type="Proteomes" id="UP000236161">
    <property type="component" value="Unassembled WGS sequence"/>
</dbReference>
<gene>
    <name evidence="7" type="primary">UBC24</name>
    <name evidence="7" type="ORF">AXF42_Ash018694</name>
</gene>
<dbReference type="PANTHER" id="PTHR46116">
    <property type="entry name" value="(E3-INDEPENDENT) E2 UBIQUITIN-CONJUGATING ENZYME"/>
    <property type="match status" value="1"/>
</dbReference>
<proteinExistence type="predicted"/>
<dbReference type="Pfam" id="PF23043">
    <property type="entry name" value="SH3-B_UBE2O"/>
    <property type="match status" value="1"/>
</dbReference>
<feature type="region of interest" description="Disordered" evidence="3">
    <location>
        <begin position="1"/>
        <end position="21"/>
    </location>
</feature>
<evidence type="ECO:0000256" key="1">
    <source>
        <dbReference type="ARBA" id="ARBA00022679"/>
    </source>
</evidence>
<dbReference type="EMBL" id="KZ452209">
    <property type="protein sequence ID" value="PKA48752.1"/>
    <property type="molecule type" value="Genomic_DNA"/>
</dbReference>
<evidence type="ECO:0000256" key="2">
    <source>
        <dbReference type="ARBA" id="ARBA00022786"/>
    </source>
</evidence>
<dbReference type="OrthoDB" id="47801at2759"/>
<dbReference type="PANTHER" id="PTHR46116:SF15">
    <property type="entry name" value="(E3-INDEPENDENT) E2 UBIQUITIN-CONJUGATING ENZYME"/>
    <property type="match status" value="1"/>
</dbReference>
<protein>
    <submittedName>
        <fullName evidence="7">Putative ubiquitin-conjugating enzyme E2 24</fullName>
    </submittedName>
</protein>
<feature type="domain" description="UBE2O-like SH3-C" evidence="5">
    <location>
        <begin position="450"/>
        <end position="491"/>
    </location>
</feature>
<evidence type="ECO:0000259" key="5">
    <source>
        <dbReference type="Pfam" id="PF23044"/>
    </source>
</evidence>
<feature type="domain" description="UBE2O-like tandem tSH3-B" evidence="6">
    <location>
        <begin position="110"/>
        <end position="237"/>
    </location>
</feature>
<sequence>MSVCASESDCGSYMETSDSEDQVVNESEFSVHALGILSSLDESIGKIDDFLAYDRGFVPGDIVSSISNPSGQLGRVVDIDMTVDLETYSGYPIKDINSKKLLRMKSFVPGDYVICGPWLGKVMKAYDVVTILFDDGASCTIMTGEENLTPVFPSQTEDSPLTFYPGQHVRVKLPTFSKSVRWLCGSWKDYRDTGIVSNVEVGSVCVNWVACVQGDISSTPSSIKDPQDLTLLSCFPHTSWQLGDWCRIISDNLHSPMMLSGNSSPTVAPLNFNQMEQLGGDDISCMQLCVIVKRKARVNVQWQNGSYLNGLDSQSLCPVNTIGDHEFWPGQFVLEKIAPGDLCALSRGRLGVVHSVDARERTVNVKWKVTDGETTKYKFFEETASAYELIEHPDISYFFGDVVLRLLPHMESVEERLIEDESSTWNWSEDASFKEFGSPLACQKDISKGKNTNGYLSCIGNVIGFKYEGIEVRWASGHVSLVQPSEIFVLDKLNEPTMLIEENSSENVIKEGATQDRTSLLKEKSLNNLDGADEKDRQDSAELFSHYIVRCFRNIATSLFGQNGSTSLACQVSAALLQVEVHLEEHC</sequence>
<evidence type="ECO:0000259" key="4">
    <source>
        <dbReference type="Pfam" id="PF23043"/>
    </source>
</evidence>
<keyword evidence="8" id="KW-1185">Reference proteome</keyword>
<evidence type="ECO:0000256" key="3">
    <source>
        <dbReference type="SAM" id="MobiDB-lite"/>
    </source>
</evidence>
<keyword evidence="1" id="KW-0808">Transferase</keyword>
<feature type="domain" description="UBE2O-like SH3-B" evidence="4">
    <location>
        <begin position="324"/>
        <end position="394"/>
    </location>
</feature>
<dbReference type="Pfam" id="PF23044">
    <property type="entry name" value="SH3-C_UBE2O"/>
    <property type="match status" value="1"/>
</dbReference>
<dbReference type="InterPro" id="IPR057734">
    <property type="entry name" value="UBE2O-like_SH3-C"/>
</dbReference>
<evidence type="ECO:0000313" key="7">
    <source>
        <dbReference type="EMBL" id="PKA48752.1"/>
    </source>
</evidence>
<keyword evidence="2" id="KW-0833">Ubl conjugation pathway</keyword>
<accession>A0A2H9ZZP7</accession>